<comment type="caution">
    <text evidence="2">The sequence shown here is derived from an EMBL/GenBank/DDBJ whole genome shotgun (WGS) entry which is preliminary data.</text>
</comment>
<protein>
    <recommendedName>
        <fullName evidence="4">O-antigen polymerase</fullName>
    </recommendedName>
</protein>
<reference evidence="2 3" key="1">
    <citation type="submission" date="2024-09" db="EMBL/GenBank/DDBJ databases">
        <authorList>
            <person name="Sun Q."/>
            <person name="Mori K."/>
        </authorList>
    </citation>
    <scope>NUCLEOTIDE SEQUENCE [LARGE SCALE GENOMIC DNA]</scope>
    <source>
        <strain evidence="2 3">JCM 13503</strain>
    </source>
</reference>
<dbReference type="InterPro" id="IPR051533">
    <property type="entry name" value="WaaL-like"/>
</dbReference>
<name>A0ABV6B8Q8_9DEIO</name>
<feature type="transmembrane region" description="Helical" evidence="1">
    <location>
        <begin position="12"/>
        <end position="32"/>
    </location>
</feature>
<evidence type="ECO:0000313" key="3">
    <source>
        <dbReference type="Proteomes" id="UP001589733"/>
    </source>
</evidence>
<accession>A0ABV6B8Q8</accession>
<feature type="transmembrane region" description="Helical" evidence="1">
    <location>
        <begin position="130"/>
        <end position="148"/>
    </location>
</feature>
<feature type="transmembrane region" description="Helical" evidence="1">
    <location>
        <begin position="347"/>
        <end position="372"/>
    </location>
</feature>
<keyword evidence="1" id="KW-1133">Transmembrane helix</keyword>
<dbReference type="Proteomes" id="UP001589733">
    <property type="component" value="Unassembled WGS sequence"/>
</dbReference>
<dbReference type="PANTHER" id="PTHR37422">
    <property type="entry name" value="TEICHURONIC ACID BIOSYNTHESIS PROTEIN TUAE"/>
    <property type="match status" value="1"/>
</dbReference>
<feature type="transmembrane region" description="Helical" evidence="1">
    <location>
        <begin position="38"/>
        <end position="60"/>
    </location>
</feature>
<gene>
    <name evidence="2" type="ORF">ACFFLM_25800</name>
</gene>
<feature type="transmembrane region" description="Helical" evidence="1">
    <location>
        <begin position="384"/>
        <end position="401"/>
    </location>
</feature>
<organism evidence="2 3">
    <name type="scientific">Deinococcus oregonensis</name>
    <dbReference type="NCBI Taxonomy" id="1805970"/>
    <lineage>
        <taxon>Bacteria</taxon>
        <taxon>Thermotogati</taxon>
        <taxon>Deinococcota</taxon>
        <taxon>Deinococci</taxon>
        <taxon>Deinococcales</taxon>
        <taxon>Deinococcaceae</taxon>
        <taxon>Deinococcus</taxon>
    </lineage>
</organism>
<feature type="transmembrane region" description="Helical" evidence="1">
    <location>
        <begin position="72"/>
        <end position="95"/>
    </location>
</feature>
<feature type="transmembrane region" description="Helical" evidence="1">
    <location>
        <begin position="209"/>
        <end position="224"/>
    </location>
</feature>
<feature type="transmembrane region" description="Helical" evidence="1">
    <location>
        <begin position="407"/>
        <end position="424"/>
    </location>
</feature>
<feature type="transmembrane region" description="Helical" evidence="1">
    <location>
        <begin position="230"/>
        <end position="248"/>
    </location>
</feature>
<evidence type="ECO:0000256" key="1">
    <source>
        <dbReference type="SAM" id="Phobius"/>
    </source>
</evidence>
<proteinExistence type="predicted"/>
<evidence type="ECO:0008006" key="4">
    <source>
        <dbReference type="Google" id="ProtNLM"/>
    </source>
</evidence>
<dbReference type="PANTHER" id="PTHR37422:SF13">
    <property type="entry name" value="LIPOPOLYSACCHARIDE BIOSYNTHESIS PROTEIN PA4999-RELATED"/>
    <property type="match status" value="1"/>
</dbReference>
<evidence type="ECO:0000313" key="2">
    <source>
        <dbReference type="EMBL" id="MFB9995360.1"/>
    </source>
</evidence>
<keyword evidence="1" id="KW-0812">Transmembrane</keyword>
<feature type="transmembrane region" description="Helical" evidence="1">
    <location>
        <begin position="101"/>
        <end position="118"/>
    </location>
</feature>
<feature type="transmembrane region" description="Helical" evidence="1">
    <location>
        <begin position="260"/>
        <end position="278"/>
    </location>
</feature>
<feature type="transmembrane region" description="Helical" evidence="1">
    <location>
        <begin position="182"/>
        <end position="202"/>
    </location>
</feature>
<keyword evidence="3" id="KW-1185">Reference proteome</keyword>
<dbReference type="EMBL" id="JBHLYR010000086">
    <property type="protein sequence ID" value="MFB9995360.1"/>
    <property type="molecule type" value="Genomic_DNA"/>
</dbReference>
<dbReference type="RefSeq" id="WP_380017219.1">
    <property type="nucleotide sequence ID" value="NZ_JBHLYR010000086.1"/>
</dbReference>
<sequence length="437" mass="48954">MLIKRVAVSNSASIALKSCFLILFSVLIFLNINAPTVFSLLYVKAALFLLCCFISVLVYFSERSVHLSRDIVIVHLIFTILLTPSAFMGIVGSTPGISNQIQVYIFWPFVHLMLIAMFKDAKLNDSIIKLQLISSYFMGVFGTLYVFVELGFLNSNAIFDSILGFFGRGDEGATSNSGYVEFNLPILTSAGYTAPFFIAYFLMGGYKRPINWIMGILIIVAVILSGRRALWLVVAISPILTIFSSILVGKFNKIFTLRSIFIYSAAIVPVLYVSLPIVNKLELNSASIYQQLTSSYTESDLTTSGGIRKQQVNVLITEWQDSPIIGNGLGAVASLVRSDGVPWSYEAYYYALLFQGGLITFFAAVIFICFIFQRLYIIGRYRGDYKLAITYFVSLTTYLLFGATNPYLARFDGFWVFLFPLILINKDYLTKRNKYNG</sequence>
<keyword evidence="1" id="KW-0472">Membrane</keyword>